<dbReference type="Gene3D" id="2.40.10.10">
    <property type="entry name" value="Trypsin-like serine proteases"/>
    <property type="match status" value="1"/>
</dbReference>
<dbReference type="SMART" id="SM00020">
    <property type="entry name" value="Tryp_SPc"/>
    <property type="match status" value="1"/>
</dbReference>
<dbReference type="GO" id="GO:0004252">
    <property type="term" value="F:serine-type endopeptidase activity"/>
    <property type="evidence" value="ECO:0007669"/>
    <property type="project" value="InterPro"/>
</dbReference>
<dbReference type="EMBL" id="CAEZTT010000103">
    <property type="protein sequence ID" value="CAB4580375.1"/>
    <property type="molecule type" value="Genomic_DNA"/>
</dbReference>
<organism evidence="3">
    <name type="scientific">freshwater metagenome</name>
    <dbReference type="NCBI Taxonomy" id="449393"/>
    <lineage>
        <taxon>unclassified sequences</taxon>
        <taxon>metagenomes</taxon>
        <taxon>ecological metagenomes</taxon>
    </lineage>
</organism>
<evidence type="ECO:0000259" key="2">
    <source>
        <dbReference type="PROSITE" id="PS50240"/>
    </source>
</evidence>
<dbReference type="SUPFAM" id="SSF50494">
    <property type="entry name" value="Trypsin-like serine proteases"/>
    <property type="match status" value="1"/>
</dbReference>
<sequence length="453" mass="49189">MISRFWAVLVVFLVSFGSITTSSAVVQSTSKSVSGVKFPWVVTIHNTFEGDRDQHVCTGALIDDFTVITAAHCLIAVANDDWVLVQGRVDSADRGRVLTPFDTKIHPDYEPITSKNDIAIVYLYYPAYSSSHLKLAGENSKLLQGKLWLYGWGTNEFGEITDQLRQAPQQAAPKSAINDYFKSYDSQTQIAMRWFDRAKSAYAGACQGDSGGPLVKKIGKINYLTGIVSYGSNQCSTAAPTVYTKISQFRNWINETRLASKAKHASEIKISANPFYITGGKSLPVTDSLDPVRGPSLQSTVSLVTGDLPNREIDISSLTVNSYSTIQEYGSVSITAKNVGAWDACSMGTSGFIEVRIDVDGKLGSDRIWQYGDLTTGCITDGSQMILVKTNSAISDKCIARIQTTSFGPQVWFSADCFAGVKSALFRMLLADGTAADVEPGSDNWMGPVVITK</sequence>
<dbReference type="InterPro" id="IPR043504">
    <property type="entry name" value="Peptidase_S1_PA_chymotrypsin"/>
</dbReference>
<dbReference type="PROSITE" id="PS50240">
    <property type="entry name" value="TRYPSIN_DOM"/>
    <property type="match status" value="1"/>
</dbReference>
<dbReference type="GO" id="GO:0006508">
    <property type="term" value="P:proteolysis"/>
    <property type="evidence" value="ECO:0007669"/>
    <property type="project" value="InterPro"/>
</dbReference>
<dbReference type="PROSITE" id="PS00135">
    <property type="entry name" value="TRYPSIN_SER"/>
    <property type="match status" value="1"/>
</dbReference>
<dbReference type="AlphaFoldDB" id="A0A6J6EY56"/>
<dbReference type="PANTHER" id="PTHR24260:SF132">
    <property type="entry name" value="PEPTIDASE S1 DOMAIN-CONTAINING PROTEIN"/>
    <property type="match status" value="1"/>
</dbReference>
<dbReference type="InterPro" id="IPR051333">
    <property type="entry name" value="CLIP_Serine_Protease"/>
</dbReference>
<feature type="domain" description="Peptidase S1" evidence="2">
    <location>
        <begin position="25"/>
        <end position="258"/>
    </location>
</feature>
<reference evidence="3" key="1">
    <citation type="submission" date="2020-05" db="EMBL/GenBank/DDBJ databases">
        <authorList>
            <person name="Chiriac C."/>
            <person name="Salcher M."/>
            <person name="Ghai R."/>
            <person name="Kavagutti S V."/>
        </authorList>
    </citation>
    <scope>NUCLEOTIDE SEQUENCE</scope>
</reference>
<proteinExistence type="predicted"/>
<keyword evidence="1" id="KW-1015">Disulfide bond</keyword>
<accession>A0A6J6EY56</accession>
<gene>
    <name evidence="3" type="ORF">UFOPK1726_00874</name>
</gene>
<dbReference type="InterPro" id="IPR033116">
    <property type="entry name" value="TRYPSIN_SER"/>
</dbReference>
<evidence type="ECO:0000313" key="3">
    <source>
        <dbReference type="EMBL" id="CAB4580375.1"/>
    </source>
</evidence>
<dbReference type="InterPro" id="IPR009003">
    <property type="entry name" value="Peptidase_S1_PA"/>
</dbReference>
<dbReference type="PANTHER" id="PTHR24260">
    <property type="match status" value="1"/>
</dbReference>
<dbReference type="CDD" id="cd00190">
    <property type="entry name" value="Tryp_SPc"/>
    <property type="match status" value="1"/>
</dbReference>
<name>A0A6J6EY56_9ZZZZ</name>
<dbReference type="InterPro" id="IPR001254">
    <property type="entry name" value="Trypsin_dom"/>
</dbReference>
<protein>
    <submittedName>
        <fullName evidence="3">Unannotated protein</fullName>
    </submittedName>
</protein>
<dbReference type="PROSITE" id="PS00134">
    <property type="entry name" value="TRYPSIN_HIS"/>
    <property type="match status" value="1"/>
</dbReference>
<dbReference type="InterPro" id="IPR018114">
    <property type="entry name" value="TRYPSIN_HIS"/>
</dbReference>
<dbReference type="InterPro" id="IPR001314">
    <property type="entry name" value="Peptidase_S1A"/>
</dbReference>
<dbReference type="PRINTS" id="PR00722">
    <property type="entry name" value="CHYMOTRYPSIN"/>
</dbReference>
<dbReference type="Pfam" id="PF00089">
    <property type="entry name" value="Trypsin"/>
    <property type="match status" value="1"/>
</dbReference>
<evidence type="ECO:0000256" key="1">
    <source>
        <dbReference type="ARBA" id="ARBA00023157"/>
    </source>
</evidence>